<accession>A0A3A4NZI6</accession>
<dbReference type="AlphaFoldDB" id="A0A3A4NZI6"/>
<evidence type="ECO:0000256" key="1">
    <source>
        <dbReference type="SAM" id="Phobius"/>
    </source>
</evidence>
<dbReference type="EMBL" id="QZKU01000017">
    <property type="protein sequence ID" value="RJP25897.1"/>
    <property type="molecule type" value="Genomic_DNA"/>
</dbReference>
<gene>
    <name evidence="2" type="ORF">C4520_01720</name>
</gene>
<organism evidence="2 3">
    <name type="scientific">Abyssobacteria bacterium (strain SURF_5)</name>
    <dbReference type="NCBI Taxonomy" id="2093360"/>
    <lineage>
        <taxon>Bacteria</taxon>
        <taxon>Pseudomonadati</taxon>
        <taxon>Candidatus Hydrogenedentota</taxon>
        <taxon>Candidatus Abyssobacteria</taxon>
    </lineage>
</organism>
<evidence type="ECO:0000313" key="2">
    <source>
        <dbReference type="EMBL" id="RJP25897.1"/>
    </source>
</evidence>
<dbReference type="Proteomes" id="UP000265882">
    <property type="component" value="Unassembled WGS sequence"/>
</dbReference>
<keyword evidence="1" id="KW-0812">Transmembrane</keyword>
<proteinExistence type="predicted"/>
<keyword evidence="1" id="KW-0472">Membrane</keyword>
<reference evidence="2 3" key="1">
    <citation type="journal article" date="2017" name="ISME J.">
        <title>Energy and carbon metabolisms in a deep terrestrial subsurface fluid microbial community.</title>
        <authorList>
            <person name="Momper L."/>
            <person name="Jungbluth S.P."/>
            <person name="Lee M.D."/>
            <person name="Amend J.P."/>
        </authorList>
    </citation>
    <scope>NUCLEOTIDE SEQUENCE [LARGE SCALE GENOMIC DNA]</scope>
    <source>
        <strain evidence="2">SURF_5</strain>
    </source>
</reference>
<feature type="transmembrane region" description="Helical" evidence="1">
    <location>
        <begin position="100"/>
        <end position="120"/>
    </location>
</feature>
<comment type="caution">
    <text evidence="2">The sequence shown here is derived from an EMBL/GenBank/DDBJ whole genome shotgun (WGS) entry which is preliminary data.</text>
</comment>
<keyword evidence="1" id="KW-1133">Transmembrane helix</keyword>
<name>A0A3A4NZI6_ABYX5</name>
<sequence length="138" mass="15782">MTWKIVITLFLFALFPIILLQMDMGKEAIAPEQVPANSSHIDAPRYWSEPQSRFLIFEPDPAGIVEPLLVQEEGQQVYPGEEVEQPQEPANQQERVGYYWWWWIIIGGIIIFFIIVFAAWGGWGGRGTRGGPPPEDRL</sequence>
<evidence type="ECO:0000313" key="3">
    <source>
        <dbReference type="Proteomes" id="UP000265882"/>
    </source>
</evidence>
<protein>
    <submittedName>
        <fullName evidence="2">Uncharacterized protein</fullName>
    </submittedName>
</protein>